<evidence type="ECO:0000256" key="3">
    <source>
        <dbReference type="ARBA" id="ARBA00022692"/>
    </source>
</evidence>
<gene>
    <name evidence="7" type="ORF">JF50_20005</name>
</gene>
<feature type="transmembrane region" description="Helical" evidence="6">
    <location>
        <begin position="12"/>
        <end position="35"/>
    </location>
</feature>
<feature type="transmembrane region" description="Helical" evidence="6">
    <location>
        <begin position="41"/>
        <end position="62"/>
    </location>
</feature>
<dbReference type="InterPro" id="IPR005598">
    <property type="entry name" value="ATP_synth_I"/>
</dbReference>
<reference evidence="7 8" key="1">
    <citation type="submission" date="2014-12" db="EMBL/GenBank/DDBJ databases">
        <title>Draft Genome Sequence of Pseudoalteromonas luteoviolacea HI1.</title>
        <authorList>
            <person name="Asahina A.Y."/>
            <person name="Hadfield M.G."/>
        </authorList>
    </citation>
    <scope>NUCLEOTIDE SEQUENCE [LARGE SCALE GENOMIC DNA]</scope>
    <source>
        <strain evidence="7 8">HI1</strain>
    </source>
</reference>
<evidence type="ECO:0000256" key="1">
    <source>
        <dbReference type="ARBA" id="ARBA00004651"/>
    </source>
</evidence>
<evidence type="ECO:0000313" key="7">
    <source>
        <dbReference type="EMBL" id="KID55496.1"/>
    </source>
</evidence>
<evidence type="ECO:0000256" key="5">
    <source>
        <dbReference type="ARBA" id="ARBA00023136"/>
    </source>
</evidence>
<name>A0A0C1Q4L6_9GAMM</name>
<protein>
    <submittedName>
        <fullName evidence="7">ATP synthase F0F1</fullName>
    </submittedName>
</protein>
<proteinExistence type="predicted"/>
<dbReference type="Pfam" id="PF03899">
    <property type="entry name" value="ATP-synt_I"/>
    <property type="match status" value="1"/>
</dbReference>
<keyword evidence="2" id="KW-1003">Cell membrane</keyword>
<dbReference type="Proteomes" id="UP000031327">
    <property type="component" value="Unassembled WGS sequence"/>
</dbReference>
<dbReference type="RefSeq" id="WP_039611153.1">
    <property type="nucleotide sequence ID" value="NZ_CP015411.1"/>
</dbReference>
<dbReference type="EMBL" id="JWIC01000008">
    <property type="protein sequence ID" value="KID55496.1"/>
    <property type="molecule type" value="Genomic_DNA"/>
</dbReference>
<comment type="caution">
    <text evidence="7">The sequence shown here is derived from an EMBL/GenBank/DDBJ whole genome shotgun (WGS) entry which is preliminary data.</text>
</comment>
<accession>A0A0C1Q4L6</accession>
<dbReference type="GO" id="GO:0005886">
    <property type="term" value="C:plasma membrane"/>
    <property type="evidence" value="ECO:0007669"/>
    <property type="project" value="UniProtKB-SubCell"/>
</dbReference>
<organism evidence="7 8">
    <name type="scientific">Pseudoalteromonas luteoviolacea</name>
    <dbReference type="NCBI Taxonomy" id="43657"/>
    <lineage>
        <taxon>Bacteria</taxon>
        <taxon>Pseudomonadati</taxon>
        <taxon>Pseudomonadota</taxon>
        <taxon>Gammaproteobacteria</taxon>
        <taxon>Alteromonadales</taxon>
        <taxon>Pseudoalteromonadaceae</taxon>
        <taxon>Pseudoalteromonas</taxon>
    </lineage>
</organism>
<evidence type="ECO:0000256" key="6">
    <source>
        <dbReference type="SAM" id="Phobius"/>
    </source>
</evidence>
<dbReference type="KEGG" id="plz:S4054249_20765"/>
<keyword evidence="4 6" id="KW-1133">Transmembrane helix</keyword>
<evidence type="ECO:0000313" key="8">
    <source>
        <dbReference type="Proteomes" id="UP000031327"/>
    </source>
</evidence>
<sequence length="126" mass="13681">MTHSLAGPYRRAALKGVLLQGIVALVAAVIVLVGWGAHAGMSALVGGVAIVFPNLVFALYSFRFVGASKANQVYDSLKRGKGLKFLLTICIFALAFKHLSVMALPFFCCYILVMFSQWLAPIFFNH</sequence>
<keyword evidence="5 6" id="KW-0472">Membrane</keyword>
<evidence type="ECO:0000256" key="4">
    <source>
        <dbReference type="ARBA" id="ARBA00022989"/>
    </source>
</evidence>
<dbReference type="OrthoDB" id="5702716at2"/>
<dbReference type="AlphaFoldDB" id="A0A0C1Q4L6"/>
<comment type="subcellular location">
    <subcellularLocation>
        <location evidence="1">Cell membrane</location>
        <topology evidence="1">Multi-pass membrane protein</topology>
    </subcellularLocation>
</comment>
<feature type="transmembrane region" description="Helical" evidence="6">
    <location>
        <begin position="82"/>
        <end position="98"/>
    </location>
</feature>
<evidence type="ECO:0000256" key="2">
    <source>
        <dbReference type="ARBA" id="ARBA00022475"/>
    </source>
</evidence>
<keyword evidence="3 6" id="KW-0812">Transmembrane</keyword>